<dbReference type="AlphaFoldDB" id="A0AAV0G5B3"/>
<protein>
    <recommendedName>
        <fullName evidence="2">Retrotransposon Copia-like N-terminal domain-containing protein</fullName>
    </recommendedName>
</protein>
<accession>A0AAV0G5B3</accession>
<name>A0AAV0G5B3_9ASTE</name>
<evidence type="ECO:0000313" key="4">
    <source>
        <dbReference type="Proteomes" id="UP001152523"/>
    </source>
</evidence>
<dbReference type="Proteomes" id="UP001152523">
    <property type="component" value="Unassembled WGS sequence"/>
</dbReference>
<evidence type="ECO:0000313" key="3">
    <source>
        <dbReference type="EMBL" id="CAH9142760.1"/>
    </source>
</evidence>
<organism evidence="3 4">
    <name type="scientific">Cuscuta epithymum</name>
    <dbReference type="NCBI Taxonomy" id="186058"/>
    <lineage>
        <taxon>Eukaryota</taxon>
        <taxon>Viridiplantae</taxon>
        <taxon>Streptophyta</taxon>
        <taxon>Embryophyta</taxon>
        <taxon>Tracheophyta</taxon>
        <taxon>Spermatophyta</taxon>
        <taxon>Magnoliopsida</taxon>
        <taxon>eudicotyledons</taxon>
        <taxon>Gunneridae</taxon>
        <taxon>Pentapetalae</taxon>
        <taxon>asterids</taxon>
        <taxon>lamiids</taxon>
        <taxon>Solanales</taxon>
        <taxon>Convolvulaceae</taxon>
        <taxon>Cuscuteae</taxon>
        <taxon>Cuscuta</taxon>
        <taxon>Cuscuta subgen. Cuscuta</taxon>
    </lineage>
</organism>
<dbReference type="Pfam" id="PF14244">
    <property type="entry name" value="Retrotran_gag_3"/>
    <property type="match status" value="1"/>
</dbReference>
<dbReference type="EMBL" id="CAMAPF010001044">
    <property type="protein sequence ID" value="CAH9142760.1"/>
    <property type="molecule type" value="Genomic_DNA"/>
</dbReference>
<dbReference type="PANTHER" id="PTHR37610:SF101">
    <property type="entry name" value="(RAPE) HYPOTHETICAL PROTEIN"/>
    <property type="match status" value="1"/>
</dbReference>
<feature type="domain" description="Retrotransposon Copia-like N-terminal" evidence="2">
    <location>
        <begin position="33"/>
        <end position="79"/>
    </location>
</feature>
<feature type="region of interest" description="Disordered" evidence="1">
    <location>
        <begin position="381"/>
        <end position="400"/>
    </location>
</feature>
<evidence type="ECO:0000256" key="1">
    <source>
        <dbReference type="SAM" id="MobiDB-lite"/>
    </source>
</evidence>
<keyword evidence="4" id="KW-1185">Reference proteome</keyword>
<evidence type="ECO:0000259" key="2">
    <source>
        <dbReference type="Pfam" id="PF14244"/>
    </source>
</evidence>
<dbReference type="PANTHER" id="PTHR37610">
    <property type="entry name" value="CCHC-TYPE DOMAIN-CONTAINING PROTEIN"/>
    <property type="match status" value="1"/>
</dbReference>
<feature type="compositionally biased region" description="Gly residues" evidence="1">
    <location>
        <begin position="322"/>
        <end position="334"/>
    </location>
</feature>
<gene>
    <name evidence="3" type="ORF">CEPIT_LOCUS40150</name>
</gene>
<feature type="region of interest" description="Disordered" evidence="1">
    <location>
        <begin position="297"/>
        <end position="353"/>
    </location>
</feature>
<comment type="caution">
    <text evidence="3">The sequence shown here is derived from an EMBL/GenBank/DDBJ whole genome shotgun (WGS) entry which is preliminary data.</text>
</comment>
<reference evidence="3" key="1">
    <citation type="submission" date="2022-07" db="EMBL/GenBank/DDBJ databases">
        <authorList>
            <person name="Macas J."/>
            <person name="Novak P."/>
            <person name="Neumann P."/>
        </authorList>
    </citation>
    <scope>NUCLEOTIDE SEQUENCE</scope>
</reference>
<sequence length="400" mass="44971">MAGESNQGGGDGHREHLERRKINDPSSPYFLSSSDHPGMMICAVSLKGENNYREWSTAMKNAFRAKRKMGFLDGTIERPLTAPKDLEDWLTVNSMTVGWIMTSVDPALRTNLAYMESVHDLWIDLEGRFSVADAMRTHELKELIRDCKQHGQTITSYFGQLRSLWEEYDGVRNFPQCKCNGCTCDLKKRFLKHVESEKIHDFLMGLDRETYGTLRSNILGTDNDLPSLTKVYQLVVQEERHQNLTRGKEGKTEAVAFVARSGATAGKEERVKCTYCHKPGHEIENCFRRTGVYPDWWQDNPGRSGTSRGDRGRAAPSRGRTGRGGTGRGAGRGGAQAMHVGGHHPENYPQQGGKEITALHKPSFTDEQWEMFIKLMENCKASSSEEKLSGPTYEDADWSG</sequence>
<dbReference type="InterPro" id="IPR029472">
    <property type="entry name" value="Copia-like_N"/>
</dbReference>
<proteinExistence type="predicted"/>